<protein>
    <submittedName>
        <fullName evidence="2">Uncharacterized protein</fullName>
    </submittedName>
</protein>
<evidence type="ECO:0000313" key="3">
    <source>
        <dbReference type="Proteomes" id="UP001162483"/>
    </source>
</evidence>
<sequence length="91" mass="10466">KQPHHLFPEQPAFLLRLPVGFFFKSQTILLAVVAAIFLGLPDLGLVSRDPRTFHFLIGDLTVLIGIFKDLDIFFISFSIFIKFHYLVTQDF</sequence>
<keyword evidence="1" id="KW-0472">Membrane</keyword>
<evidence type="ECO:0000313" key="2">
    <source>
        <dbReference type="EMBL" id="CAI9596071.1"/>
    </source>
</evidence>
<dbReference type="EMBL" id="CATNWA010016880">
    <property type="protein sequence ID" value="CAI9596071.1"/>
    <property type="molecule type" value="Genomic_DNA"/>
</dbReference>
<accession>A0ABN9FKK5</accession>
<proteinExistence type="predicted"/>
<keyword evidence="3" id="KW-1185">Reference proteome</keyword>
<keyword evidence="1" id="KW-0812">Transmembrane</keyword>
<keyword evidence="1" id="KW-1133">Transmembrane helix</keyword>
<name>A0ABN9FKK5_9NEOB</name>
<feature type="non-terminal residue" evidence="2">
    <location>
        <position position="1"/>
    </location>
</feature>
<gene>
    <name evidence="2" type="ORF">SPARVUS_LOCUS12003509</name>
</gene>
<organism evidence="2 3">
    <name type="scientific">Staurois parvus</name>
    <dbReference type="NCBI Taxonomy" id="386267"/>
    <lineage>
        <taxon>Eukaryota</taxon>
        <taxon>Metazoa</taxon>
        <taxon>Chordata</taxon>
        <taxon>Craniata</taxon>
        <taxon>Vertebrata</taxon>
        <taxon>Euteleostomi</taxon>
        <taxon>Amphibia</taxon>
        <taxon>Batrachia</taxon>
        <taxon>Anura</taxon>
        <taxon>Neobatrachia</taxon>
        <taxon>Ranoidea</taxon>
        <taxon>Ranidae</taxon>
        <taxon>Staurois</taxon>
    </lineage>
</organism>
<feature type="transmembrane region" description="Helical" evidence="1">
    <location>
        <begin position="60"/>
        <end position="81"/>
    </location>
</feature>
<evidence type="ECO:0000256" key="1">
    <source>
        <dbReference type="SAM" id="Phobius"/>
    </source>
</evidence>
<comment type="caution">
    <text evidence="2">The sequence shown here is derived from an EMBL/GenBank/DDBJ whole genome shotgun (WGS) entry which is preliminary data.</text>
</comment>
<feature type="transmembrane region" description="Helical" evidence="1">
    <location>
        <begin position="21"/>
        <end position="40"/>
    </location>
</feature>
<reference evidence="2" key="1">
    <citation type="submission" date="2023-05" db="EMBL/GenBank/DDBJ databases">
        <authorList>
            <person name="Stuckert A."/>
        </authorList>
    </citation>
    <scope>NUCLEOTIDE SEQUENCE</scope>
</reference>
<dbReference type="Proteomes" id="UP001162483">
    <property type="component" value="Unassembled WGS sequence"/>
</dbReference>